<dbReference type="InterPro" id="IPR007046">
    <property type="entry name" value="RNA_pol_sigma_54_core-bd"/>
</dbReference>
<dbReference type="GO" id="GO:0001216">
    <property type="term" value="F:DNA-binding transcription activator activity"/>
    <property type="evidence" value="ECO:0007669"/>
    <property type="project" value="InterPro"/>
</dbReference>
<dbReference type="AlphaFoldDB" id="A0A318KFX8"/>
<dbReference type="InterPro" id="IPR000394">
    <property type="entry name" value="RNA_pol_sigma_54"/>
</dbReference>
<dbReference type="PROSITE" id="PS50044">
    <property type="entry name" value="SIGMA54_3"/>
    <property type="match status" value="1"/>
</dbReference>
<sequence>MKYQTTQAQKQKQKQIYAKQQIQELRLLEMGSDELSSLVELELENNPFLEMDDNYFKGDPDFDLILNYIQPEETLTDVLMSQLRIGDYEDERLIEALILLLDSNGYLNMTLDEICRLLNSDAKTAERALADLRSFEPYGIGAFNLKDCLILQLIHSDNIYADLAIEIVEQELELLAENKLKQLAVKLKEELDDVVKAVALIRSLDPKPGARYASMSPPIEPDVIIKHNDEGLCVELKDRAVYHLQISTICLDDEDESVKAVRKKYVLDAQQLISGITRRCSTLLNVMAQILIIQEAYFLHQGDLKPMSLKMLSNALNLNESTISRCIKDKTLQFDGQFMEIKQLFTAAVKSGESNQQIMEQLQRFIKHEDKEHPYSDQELMLILKDEGVEISRSAIAKYRKILNIPPAYKRKNF</sequence>
<dbReference type="Pfam" id="PF04963">
    <property type="entry name" value="Sigma54_CBD"/>
    <property type="match status" value="1"/>
</dbReference>
<evidence type="ECO:0000256" key="6">
    <source>
        <dbReference type="ARBA" id="ARBA00023082"/>
    </source>
</evidence>
<dbReference type="Proteomes" id="UP000247612">
    <property type="component" value="Unassembled WGS sequence"/>
</dbReference>
<dbReference type="RefSeq" id="WP_022938060.1">
    <property type="nucleotide sequence ID" value="NZ_CABKRQ010000004.1"/>
</dbReference>
<organism evidence="11 12">
    <name type="scientific">Dielma fastidiosa</name>
    <dbReference type="NCBI Taxonomy" id="1034346"/>
    <lineage>
        <taxon>Bacteria</taxon>
        <taxon>Bacillati</taxon>
        <taxon>Bacillota</taxon>
        <taxon>Erysipelotrichia</taxon>
        <taxon>Erysipelotrichales</taxon>
        <taxon>Erysipelotrichaceae</taxon>
        <taxon>Dielma</taxon>
    </lineage>
</organism>
<dbReference type="GO" id="GO:0016779">
    <property type="term" value="F:nucleotidyltransferase activity"/>
    <property type="evidence" value="ECO:0007669"/>
    <property type="project" value="UniProtKB-KW"/>
</dbReference>
<evidence type="ECO:0000256" key="2">
    <source>
        <dbReference type="ARBA" id="ARBA00022478"/>
    </source>
</evidence>
<dbReference type="NCBIfam" id="TIGR02395">
    <property type="entry name" value="rpoN_sigma"/>
    <property type="match status" value="1"/>
</dbReference>
<dbReference type="STRING" id="1034346.GCA_000313565_01755"/>
<dbReference type="InterPro" id="IPR007634">
    <property type="entry name" value="RNA_pol_sigma_54_DNA-bd"/>
</dbReference>
<keyword evidence="4" id="KW-0548">Nucleotidyltransferase</keyword>
<keyword evidence="5" id="KW-0805">Transcription regulation</keyword>
<proteinExistence type="inferred from homology"/>
<feature type="domain" description="RNA polymerase sigma factor 54 core-binding" evidence="10">
    <location>
        <begin position="68"/>
        <end position="247"/>
    </location>
</feature>
<keyword evidence="8" id="KW-0804">Transcription</keyword>
<evidence type="ECO:0000256" key="7">
    <source>
        <dbReference type="ARBA" id="ARBA00023125"/>
    </source>
</evidence>
<dbReference type="GeneID" id="94440876"/>
<gene>
    <name evidence="11" type="ORF">DES51_11629</name>
</gene>
<dbReference type="PIRSF" id="PIRSF000774">
    <property type="entry name" value="RpoN"/>
    <property type="match status" value="1"/>
</dbReference>
<evidence type="ECO:0000259" key="10">
    <source>
        <dbReference type="Pfam" id="PF04963"/>
    </source>
</evidence>
<dbReference type="EMBL" id="QJKH01000016">
    <property type="protein sequence ID" value="PXX75939.1"/>
    <property type="molecule type" value="Genomic_DNA"/>
</dbReference>
<evidence type="ECO:0000256" key="3">
    <source>
        <dbReference type="ARBA" id="ARBA00022679"/>
    </source>
</evidence>
<dbReference type="GO" id="GO:0006352">
    <property type="term" value="P:DNA-templated transcription initiation"/>
    <property type="evidence" value="ECO:0007669"/>
    <property type="project" value="InterPro"/>
</dbReference>
<dbReference type="InterPro" id="IPR038709">
    <property type="entry name" value="RpoN_core-bd_sf"/>
</dbReference>
<keyword evidence="3" id="KW-0808">Transferase</keyword>
<accession>A0A318KFX8</accession>
<evidence type="ECO:0000256" key="4">
    <source>
        <dbReference type="ARBA" id="ARBA00022695"/>
    </source>
</evidence>
<dbReference type="Gene3D" id="1.10.10.1330">
    <property type="entry name" value="RNA polymerase sigma-54 factor, core-binding domain"/>
    <property type="match status" value="1"/>
</dbReference>
<evidence type="ECO:0000313" key="11">
    <source>
        <dbReference type="EMBL" id="PXX75939.1"/>
    </source>
</evidence>
<dbReference type="GO" id="GO:0000428">
    <property type="term" value="C:DNA-directed RNA polymerase complex"/>
    <property type="evidence" value="ECO:0007669"/>
    <property type="project" value="UniProtKB-KW"/>
</dbReference>
<evidence type="ECO:0000256" key="8">
    <source>
        <dbReference type="ARBA" id="ARBA00023163"/>
    </source>
</evidence>
<evidence type="ECO:0000256" key="1">
    <source>
        <dbReference type="ARBA" id="ARBA00008798"/>
    </source>
</evidence>
<keyword evidence="7" id="KW-0238">DNA-binding</keyword>
<dbReference type="Pfam" id="PF04552">
    <property type="entry name" value="Sigma54_DBD"/>
    <property type="match status" value="1"/>
</dbReference>
<dbReference type="PANTHER" id="PTHR32248:SF4">
    <property type="entry name" value="RNA POLYMERASE SIGMA-54 FACTOR"/>
    <property type="match status" value="1"/>
</dbReference>
<keyword evidence="6" id="KW-0731">Sigma factor</keyword>
<dbReference type="GO" id="GO:0003677">
    <property type="term" value="F:DNA binding"/>
    <property type="evidence" value="ECO:0007669"/>
    <property type="project" value="UniProtKB-KW"/>
</dbReference>
<comment type="caution">
    <text evidence="11">The sequence shown here is derived from an EMBL/GenBank/DDBJ whole genome shotgun (WGS) entry which is preliminary data.</text>
</comment>
<dbReference type="PRINTS" id="PR00045">
    <property type="entry name" value="SIGMA54FCT"/>
</dbReference>
<dbReference type="PANTHER" id="PTHR32248">
    <property type="entry name" value="RNA POLYMERASE SIGMA-54 FACTOR"/>
    <property type="match status" value="1"/>
</dbReference>
<evidence type="ECO:0000256" key="5">
    <source>
        <dbReference type="ARBA" id="ARBA00023015"/>
    </source>
</evidence>
<keyword evidence="12" id="KW-1185">Reference proteome</keyword>
<evidence type="ECO:0000259" key="9">
    <source>
        <dbReference type="Pfam" id="PF04552"/>
    </source>
</evidence>
<evidence type="ECO:0000313" key="12">
    <source>
        <dbReference type="Proteomes" id="UP000247612"/>
    </source>
</evidence>
<dbReference type="Gene3D" id="1.10.10.60">
    <property type="entry name" value="Homeodomain-like"/>
    <property type="match status" value="1"/>
</dbReference>
<dbReference type="GO" id="GO:0016987">
    <property type="term" value="F:sigma factor activity"/>
    <property type="evidence" value="ECO:0007669"/>
    <property type="project" value="UniProtKB-KW"/>
</dbReference>
<feature type="domain" description="RNA polymerase sigma factor 54 DNA-binding" evidence="9">
    <location>
        <begin position="263"/>
        <end position="412"/>
    </location>
</feature>
<dbReference type="Pfam" id="PF00309">
    <property type="entry name" value="Sigma54_AID"/>
    <property type="match status" value="1"/>
</dbReference>
<keyword evidence="2" id="KW-0240">DNA-directed RNA polymerase</keyword>
<reference evidence="11 12" key="1">
    <citation type="submission" date="2018-05" db="EMBL/GenBank/DDBJ databases">
        <title>Genomic Encyclopedia of Type Strains, Phase IV (KMG-IV): sequencing the most valuable type-strain genomes for metagenomic binning, comparative biology and taxonomic classification.</title>
        <authorList>
            <person name="Goeker M."/>
        </authorList>
    </citation>
    <scope>NUCLEOTIDE SEQUENCE [LARGE SCALE GENOMIC DNA]</scope>
    <source>
        <strain evidence="11 12">JC118</strain>
    </source>
</reference>
<protein>
    <submittedName>
        <fullName evidence="11">RNA polymerase RpoN-/SigL-like sigma 54 subunit</fullName>
    </submittedName>
</protein>
<dbReference type="OrthoDB" id="9814402at2"/>
<name>A0A318KFX8_9FIRM</name>
<comment type="similarity">
    <text evidence="1">Belongs to the sigma-54 factor family.</text>
</comment>